<dbReference type="EMBL" id="FOAZ01000002">
    <property type="protein sequence ID" value="SEK45548.1"/>
    <property type="molecule type" value="Genomic_DNA"/>
</dbReference>
<evidence type="ECO:0000256" key="2">
    <source>
        <dbReference type="ARBA" id="ARBA00009323"/>
    </source>
</evidence>
<evidence type="ECO:0000256" key="1">
    <source>
        <dbReference type="ARBA" id="ARBA00004431"/>
    </source>
</evidence>
<evidence type="ECO:0000313" key="7">
    <source>
        <dbReference type="EMBL" id="SEK45548.1"/>
    </source>
</evidence>
<protein>
    <submittedName>
        <fullName evidence="7">Streptomyces sporulation and cell division protein, SsgA</fullName>
    </submittedName>
</protein>
<dbReference type="Pfam" id="PF04686">
    <property type="entry name" value="SsgA"/>
    <property type="match status" value="1"/>
</dbReference>
<dbReference type="AlphaFoldDB" id="A0A1H7H5N5"/>
<dbReference type="Proteomes" id="UP000183015">
    <property type="component" value="Unassembled WGS sequence"/>
</dbReference>
<dbReference type="RefSeq" id="WP_143094150.1">
    <property type="nucleotide sequence ID" value="NZ_BBPN01000014.1"/>
</dbReference>
<evidence type="ECO:0000313" key="8">
    <source>
        <dbReference type="Proteomes" id="UP000183015"/>
    </source>
</evidence>
<dbReference type="GO" id="GO:0030435">
    <property type="term" value="P:sporulation resulting in formation of a cellular spore"/>
    <property type="evidence" value="ECO:0007669"/>
    <property type="project" value="UniProtKB-KW"/>
</dbReference>
<keyword evidence="4" id="KW-0749">Sporulation</keyword>
<evidence type="ECO:0000256" key="3">
    <source>
        <dbReference type="ARBA" id="ARBA00022618"/>
    </source>
</evidence>
<accession>A0A1H7H5N5</accession>
<dbReference type="GO" id="GO:0000917">
    <property type="term" value="P:division septum assembly"/>
    <property type="evidence" value="ECO:0007669"/>
    <property type="project" value="UniProtKB-KW"/>
</dbReference>
<evidence type="ECO:0000256" key="4">
    <source>
        <dbReference type="ARBA" id="ARBA00022969"/>
    </source>
</evidence>
<comment type="subcellular location">
    <subcellularLocation>
        <location evidence="1">Cell septum</location>
    </subcellularLocation>
</comment>
<proteinExistence type="inferred from homology"/>
<sequence length="135" mass="15163">MKRNNVRLHCQVTGVLISTPCGHTVPVRVHFRYNQADAYAVTVEIHADTHVQTWRLDRDLLTLGLSQPSGSQTLRIRPLTLDWTLLDLPEGTEVRLLLIASSDIRVFLGRTLRIVALGDEGDTIDWDTELQGLVP</sequence>
<dbReference type="GO" id="GO:0030428">
    <property type="term" value="C:cell septum"/>
    <property type="evidence" value="ECO:0007669"/>
    <property type="project" value="UniProtKB-SubCell"/>
</dbReference>
<keyword evidence="8" id="KW-1185">Reference proteome</keyword>
<reference evidence="8" key="1">
    <citation type="submission" date="2016-10" db="EMBL/GenBank/DDBJ databases">
        <authorList>
            <person name="Varghese N."/>
        </authorList>
    </citation>
    <scope>NUCLEOTIDE SEQUENCE [LARGE SCALE GENOMIC DNA]</scope>
    <source>
        <strain evidence="8">DSM 45096 / BCRC 16803 / CGMCC 4.1857 / CIP 109030 / JCM 12277 / KCTC 19219 / NBRC 100920 / 33214</strain>
    </source>
</reference>
<dbReference type="InterPro" id="IPR006776">
    <property type="entry name" value="SsgB"/>
</dbReference>
<keyword evidence="6" id="KW-0131">Cell cycle</keyword>
<comment type="similarity">
    <text evidence="2">Belongs to the SsgA family.</text>
</comment>
<dbReference type="OrthoDB" id="3853096at2"/>
<dbReference type="InterPro" id="IPR038658">
    <property type="entry name" value="SsgB_sf"/>
</dbReference>
<keyword evidence="5" id="KW-0717">Septation</keyword>
<evidence type="ECO:0000256" key="5">
    <source>
        <dbReference type="ARBA" id="ARBA00023210"/>
    </source>
</evidence>
<dbReference type="Gene3D" id="2.30.31.20">
    <property type="entry name" value="Sporulation-specific cell division protein SsgB"/>
    <property type="match status" value="1"/>
</dbReference>
<evidence type="ECO:0000256" key="6">
    <source>
        <dbReference type="ARBA" id="ARBA00023306"/>
    </source>
</evidence>
<keyword evidence="3 7" id="KW-0132">Cell division</keyword>
<organism evidence="7 8">
    <name type="scientific">Streptacidiphilus jiangxiensis</name>
    <dbReference type="NCBI Taxonomy" id="235985"/>
    <lineage>
        <taxon>Bacteria</taxon>
        <taxon>Bacillati</taxon>
        <taxon>Actinomycetota</taxon>
        <taxon>Actinomycetes</taxon>
        <taxon>Kitasatosporales</taxon>
        <taxon>Streptomycetaceae</taxon>
        <taxon>Streptacidiphilus</taxon>
    </lineage>
</organism>
<name>A0A1H7H5N5_STRJI</name>
<gene>
    <name evidence="7" type="ORF">SAMN05414137_10285</name>
</gene>